<dbReference type="AlphaFoldDB" id="A0A9N8Z6W9"/>
<dbReference type="EMBL" id="CAJVPV010000880">
    <property type="protein sequence ID" value="CAG8477431.1"/>
    <property type="molecule type" value="Genomic_DNA"/>
</dbReference>
<evidence type="ECO:0000313" key="2">
    <source>
        <dbReference type="Proteomes" id="UP000789342"/>
    </source>
</evidence>
<sequence>MHHSYFTEKLKKILKNGLEILDNTVKHLGLIHLQMLEPNDNTGLADLGAINELANNNALCAINVNQFRGGALRIRNTVPANNNAITTPLVPAHTPQMLPTLM</sequence>
<gene>
    <name evidence="1" type="ORF">AMORRO_LOCUS2142</name>
</gene>
<organism evidence="1 2">
    <name type="scientific">Acaulospora morrowiae</name>
    <dbReference type="NCBI Taxonomy" id="94023"/>
    <lineage>
        <taxon>Eukaryota</taxon>
        <taxon>Fungi</taxon>
        <taxon>Fungi incertae sedis</taxon>
        <taxon>Mucoromycota</taxon>
        <taxon>Glomeromycotina</taxon>
        <taxon>Glomeromycetes</taxon>
        <taxon>Diversisporales</taxon>
        <taxon>Acaulosporaceae</taxon>
        <taxon>Acaulospora</taxon>
    </lineage>
</organism>
<keyword evidence="2" id="KW-1185">Reference proteome</keyword>
<evidence type="ECO:0000313" key="1">
    <source>
        <dbReference type="EMBL" id="CAG8477431.1"/>
    </source>
</evidence>
<proteinExistence type="predicted"/>
<name>A0A9N8Z6W9_9GLOM</name>
<reference evidence="1" key="1">
    <citation type="submission" date="2021-06" db="EMBL/GenBank/DDBJ databases">
        <authorList>
            <person name="Kallberg Y."/>
            <person name="Tangrot J."/>
            <person name="Rosling A."/>
        </authorList>
    </citation>
    <scope>NUCLEOTIDE SEQUENCE</scope>
    <source>
        <strain evidence="1">CL551</strain>
    </source>
</reference>
<protein>
    <submittedName>
        <fullName evidence="1">8168_t:CDS:1</fullName>
    </submittedName>
</protein>
<comment type="caution">
    <text evidence="1">The sequence shown here is derived from an EMBL/GenBank/DDBJ whole genome shotgun (WGS) entry which is preliminary data.</text>
</comment>
<accession>A0A9N8Z6W9</accession>
<dbReference type="Proteomes" id="UP000789342">
    <property type="component" value="Unassembled WGS sequence"/>
</dbReference>